<dbReference type="PRINTS" id="PR00702">
    <property type="entry name" value="ACRIFLAVINRP"/>
</dbReference>
<dbReference type="GO" id="GO:0042910">
    <property type="term" value="F:xenobiotic transmembrane transporter activity"/>
    <property type="evidence" value="ECO:0007669"/>
    <property type="project" value="TreeGrafter"/>
</dbReference>
<feature type="transmembrane region" description="Helical" evidence="1">
    <location>
        <begin position="535"/>
        <end position="556"/>
    </location>
</feature>
<protein>
    <submittedName>
        <fullName evidence="2">Efflux RND transporter permease subunit</fullName>
    </submittedName>
</protein>
<gene>
    <name evidence="2" type="ORF">EXM22_03410</name>
</gene>
<dbReference type="PANTHER" id="PTHR32063:SF0">
    <property type="entry name" value="SWARMING MOTILITY PROTEIN SWRC"/>
    <property type="match status" value="1"/>
</dbReference>
<keyword evidence="1" id="KW-0472">Membrane</keyword>
<dbReference type="EMBL" id="CP036150">
    <property type="protein sequence ID" value="QEN07078.1"/>
    <property type="molecule type" value="Genomic_DNA"/>
</dbReference>
<keyword evidence="3" id="KW-1185">Reference proteome</keyword>
<dbReference type="GO" id="GO:0005886">
    <property type="term" value="C:plasma membrane"/>
    <property type="evidence" value="ECO:0007669"/>
    <property type="project" value="TreeGrafter"/>
</dbReference>
<reference evidence="2 3" key="1">
    <citation type="submission" date="2019-02" db="EMBL/GenBank/DDBJ databases">
        <title>Complete Genome Sequence and Methylome Analysis of free living Spirochaetas.</title>
        <authorList>
            <person name="Fomenkov A."/>
            <person name="Dubinina G."/>
            <person name="Leshcheva N."/>
            <person name="Mikheeva N."/>
            <person name="Grabovich M."/>
            <person name="Vincze T."/>
            <person name="Roberts R.J."/>
        </authorList>
    </citation>
    <scope>NUCLEOTIDE SEQUENCE [LARGE SCALE GENOMIC DNA]</scope>
    <source>
        <strain evidence="2 3">K2</strain>
    </source>
</reference>
<dbReference type="InterPro" id="IPR027463">
    <property type="entry name" value="AcrB_DN_DC_subdom"/>
</dbReference>
<dbReference type="InterPro" id="IPR001036">
    <property type="entry name" value="Acrflvin-R"/>
</dbReference>
<dbReference type="SUPFAM" id="SSF82693">
    <property type="entry name" value="Multidrug efflux transporter AcrB pore domain, PN1, PN2, PC1 and PC2 subdomains"/>
    <property type="match status" value="3"/>
</dbReference>
<dbReference type="Gene3D" id="3.30.70.1320">
    <property type="entry name" value="Multidrug efflux transporter AcrB pore domain like"/>
    <property type="match status" value="1"/>
</dbReference>
<keyword evidence="1" id="KW-0812">Transmembrane</keyword>
<organism evidence="2 3">
    <name type="scientific">Oceanispirochaeta crateris</name>
    <dbReference type="NCBI Taxonomy" id="2518645"/>
    <lineage>
        <taxon>Bacteria</taxon>
        <taxon>Pseudomonadati</taxon>
        <taxon>Spirochaetota</taxon>
        <taxon>Spirochaetia</taxon>
        <taxon>Spirochaetales</taxon>
        <taxon>Spirochaetaceae</taxon>
        <taxon>Oceanispirochaeta</taxon>
    </lineage>
</organism>
<dbReference type="Gene3D" id="1.20.1640.10">
    <property type="entry name" value="Multidrug efflux transporter AcrB transmembrane domain"/>
    <property type="match status" value="2"/>
</dbReference>
<dbReference type="PANTHER" id="PTHR32063">
    <property type="match status" value="1"/>
</dbReference>
<feature type="transmembrane region" description="Helical" evidence="1">
    <location>
        <begin position="338"/>
        <end position="357"/>
    </location>
</feature>
<dbReference type="Pfam" id="PF00873">
    <property type="entry name" value="ACR_tran"/>
    <property type="match status" value="1"/>
</dbReference>
<feature type="transmembrane region" description="Helical" evidence="1">
    <location>
        <begin position="393"/>
        <end position="415"/>
    </location>
</feature>
<evidence type="ECO:0000256" key="1">
    <source>
        <dbReference type="SAM" id="Phobius"/>
    </source>
</evidence>
<dbReference type="RefSeq" id="WP_149485160.1">
    <property type="nucleotide sequence ID" value="NZ_CP036150.1"/>
</dbReference>
<dbReference type="Gene3D" id="3.30.70.1440">
    <property type="entry name" value="Multidrug efflux transporter AcrB pore domain"/>
    <property type="match status" value="1"/>
</dbReference>
<dbReference type="Proteomes" id="UP000324209">
    <property type="component" value="Chromosome"/>
</dbReference>
<feature type="transmembrane region" description="Helical" evidence="1">
    <location>
        <begin position="883"/>
        <end position="903"/>
    </location>
</feature>
<dbReference type="Gene3D" id="3.30.70.1430">
    <property type="entry name" value="Multidrug efflux transporter AcrB pore domain"/>
    <property type="match status" value="2"/>
</dbReference>
<accession>A0A5C1QIE3</accession>
<evidence type="ECO:0000313" key="2">
    <source>
        <dbReference type="EMBL" id="QEN07078.1"/>
    </source>
</evidence>
<feature type="transmembrane region" description="Helical" evidence="1">
    <location>
        <begin position="364"/>
        <end position="381"/>
    </location>
</feature>
<feature type="transmembrane region" description="Helical" evidence="1">
    <location>
        <begin position="435"/>
        <end position="463"/>
    </location>
</feature>
<proteinExistence type="predicted"/>
<dbReference type="AlphaFoldDB" id="A0A5C1QIE3"/>
<feature type="transmembrane region" description="Helical" evidence="1">
    <location>
        <begin position="958"/>
        <end position="977"/>
    </location>
</feature>
<sequence length="1035" mass="112376">MFLSDLSIKRPVLISMVMVALLLFGILGFMNLPLNLMPDAEIPYITIQTVYAGAAPEQIENLITKKIEDEVSSISLLKSIQSYSLNSVSIIILEFELEKSTDVALQDVKEKVDAITNKLPDSADDPIMSKIDIAASPVIELLISGDIEPTELFYLANTTVKDRISQIQGVGNVDVLGGFEREIRVEFDNKTVYENSLNLTQIAGILAYANMDMPGGNFQNQGQDYSVNMKGEISSTDELETMMIPTASGMRMLGQVANINPSSEDIRQRVTYFNTQEGLRQENAVLLSIIKSPEGNPVNVAQDVKTILGELQDLLPESVNLNITMDDSVYIQDTVNDTLNNILLGILFTAGILLFFLHDFRSTLIVAISMPLSIIPTFIVMDQMGISLNLMSLMGLSTSVGVLVMNSVVVLENIFRHKDMGHSRKKAASSGTAEVTVAVIASTLTNVCVFLPLGTMGGIIGIFIGDFAITVVIATLFSLLISFTLTPMLASLLLPETEKKKNKISQKIEDFFTTLEKGYAFLLEKILHNRLRSTLLILATLLLFVASMAAFTIIPFEFTPAMDSGSVTVEVELSEDASLEQTGATLKKIEDRISRFSEVKQIVTNLGSLSTMDSGTNLAKQDLQLISKDLRQNNIIIAGKIGAELSDIPGAVIRTNAASGMGSGSAPVAFYLQGNDLDELRNYTTLIKEKMALIPGVTGINSSLKSGKPEITLLPNRQNLSEMGVTIQDLAMSMRSAIDGIVMTQMKADSREYNIRVTLADTEVSSYESIRNIPVSTRNGTYPLSYFTEIQVEEGVNKLLRIDKQSSVEITANLLPGAVLGTITGSIDEIADEVLQNKVKIKWGGDADMMNETISRMGFAFIIAIVLTYMLLAGVLEKVGQPLLILSTVPLSLIGVVALFLLGGFSMNMISMMAVVMLVGMVVNNAILILEYTNQLRAAGKDVRTALLEACPTKLQPILMANIATILGMLPMALGIGSSGAEMRQPMGLVSIGGLVAATFLTLFVIPAIENALEFGKEEKKLKKAMKKSKKVEPQ</sequence>
<dbReference type="Gene3D" id="3.30.2090.10">
    <property type="entry name" value="Multidrug efflux transporter AcrB TolC docking domain, DN and DC subdomains"/>
    <property type="match status" value="2"/>
</dbReference>
<dbReference type="OrthoDB" id="366306at2"/>
<dbReference type="SUPFAM" id="SSF82714">
    <property type="entry name" value="Multidrug efflux transporter AcrB TolC docking domain, DN and DC subdomains"/>
    <property type="match status" value="2"/>
</dbReference>
<feature type="transmembrane region" description="Helical" evidence="1">
    <location>
        <begin position="857"/>
        <end position="876"/>
    </location>
</feature>
<dbReference type="SUPFAM" id="SSF82866">
    <property type="entry name" value="Multidrug efflux transporter AcrB transmembrane domain"/>
    <property type="match status" value="2"/>
</dbReference>
<feature type="transmembrane region" description="Helical" evidence="1">
    <location>
        <begin position="909"/>
        <end position="930"/>
    </location>
</feature>
<dbReference type="KEGG" id="ock:EXM22_03410"/>
<name>A0A5C1QIE3_9SPIO</name>
<feature type="transmembrane region" description="Helical" evidence="1">
    <location>
        <begin position="989"/>
        <end position="1013"/>
    </location>
</feature>
<keyword evidence="1" id="KW-1133">Transmembrane helix</keyword>
<evidence type="ECO:0000313" key="3">
    <source>
        <dbReference type="Proteomes" id="UP000324209"/>
    </source>
</evidence>
<feature type="transmembrane region" description="Helical" evidence="1">
    <location>
        <begin position="12"/>
        <end position="32"/>
    </location>
</feature>
<feature type="transmembrane region" description="Helical" evidence="1">
    <location>
        <begin position="469"/>
        <end position="494"/>
    </location>
</feature>